<dbReference type="PANTHER" id="PTHR38479">
    <property type="entry name" value="LMO0824 PROTEIN"/>
    <property type="match status" value="1"/>
</dbReference>
<feature type="region of interest" description="Disordered" evidence="1">
    <location>
        <begin position="267"/>
        <end position="293"/>
    </location>
</feature>
<protein>
    <recommendedName>
        <fullName evidence="4">Winged helix DNA-binding domain-containing protein</fullName>
    </recommendedName>
</protein>
<reference evidence="2 3" key="1">
    <citation type="journal article" date="2016" name="Front. Microbiol.">
        <title>Comparative Genomics Analysis of Streptomyces Species Reveals Their Adaptation to the Marine Environment and Their Diversity at the Genomic Level.</title>
        <authorList>
            <person name="Tian X."/>
            <person name="Zhang Z."/>
            <person name="Yang T."/>
            <person name="Chen M."/>
            <person name="Li J."/>
            <person name="Chen F."/>
            <person name="Yang J."/>
            <person name="Li W."/>
            <person name="Zhang B."/>
            <person name="Zhang Z."/>
            <person name="Wu J."/>
            <person name="Zhang C."/>
            <person name="Long L."/>
            <person name="Xiao J."/>
        </authorList>
    </citation>
    <scope>NUCLEOTIDE SEQUENCE [LARGE SCALE GENOMIC DNA]</scope>
    <source>
        <strain evidence="2 3">SCSIO 02100</strain>
    </source>
</reference>
<dbReference type="Pfam" id="PF06224">
    <property type="entry name" value="AlkZ-like"/>
    <property type="match status" value="1"/>
</dbReference>
<gene>
    <name evidence="2" type="ORF">AN216_04140</name>
</gene>
<feature type="compositionally biased region" description="Gly residues" evidence="1">
    <location>
        <begin position="273"/>
        <end position="282"/>
    </location>
</feature>
<dbReference type="EMBL" id="LJGU01000104">
    <property type="protein sequence ID" value="OEV05175.1"/>
    <property type="molecule type" value="Genomic_DNA"/>
</dbReference>
<dbReference type="PATRIC" id="fig|1075402.3.peg.3486"/>
<dbReference type="PANTHER" id="PTHR38479:SF2">
    <property type="entry name" value="WINGED HELIX DNA-BINDING DOMAIN-CONTAINING PROTEIN"/>
    <property type="match status" value="1"/>
</dbReference>
<sequence length="400" mass="43499">MRVTTDQRRARLVRRHLLAPSARARQAEEVAEALVGLHATDAATVALSAYARLAQPELADVERALYEDGTLLRMHCMRRTLFVVPTRLVPVYHHSTARAVAAQERSRILKLLAGENPGWDAGWLAEAERAALDAVERLGGAGAAEVSAEVPRLGETVVLARGKPYEARQRIGGWVLRLLAMDGRLRRGRPLGGWTSGQFRYHVAPEPAPMDVSTAQAELVRRWLESYGPGTTADVKWWTGWPVRDVRRALAEVGAVEVRLDEGSGWMLPSEAAGGGGDGGPAEAGRADGAGDEEPAAALLPGLDPTTMGWKQRDWYLDPEHTPLLFDSAGNAGPTVWWNGEIIGGWACRADGEIVWRRLADRGAEAETAVEAEAARLAEWLGDSRFVPSFPTPLARELTR</sequence>
<organism evidence="2 3">
    <name type="scientific">Streptomyces oceani</name>
    <dbReference type="NCBI Taxonomy" id="1075402"/>
    <lineage>
        <taxon>Bacteria</taxon>
        <taxon>Bacillati</taxon>
        <taxon>Actinomycetota</taxon>
        <taxon>Actinomycetes</taxon>
        <taxon>Kitasatosporales</taxon>
        <taxon>Streptomycetaceae</taxon>
        <taxon>Streptomyces</taxon>
    </lineage>
</organism>
<evidence type="ECO:0000313" key="3">
    <source>
        <dbReference type="Proteomes" id="UP000176101"/>
    </source>
</evidence>
<comment type="caution">
    <text evidence="2">The sequence shown here is derived from an EMBL/GenBank/DDBJ whole genome shotgun (WGS) entry which is preliminary data.</text>
</comment>
<evidence type="ECO:0000313" key="2">
    <source>
        <dbReference type="EMBL" id="OEV05175.1"/>
    </source>
</evidence>
<dbReference type="Proteomes" id="UP000176101">
    <property type="component" value="Unassembled WGS sequence"/>
</dbReference>
<proteinExistence type="predicted"/>
<keyword evidence="3" id="KW-1185">Reference proteome</keyword>
<dbReference type="InterPro" id="IPR009351">
    <property type="entry name" value="AlkZ-like"/>
</dbReference>
<dbReference type="STRING" id="1075402.AN216_04140"/>
<name>A0A1E7KMK3_9ACTN</name>
<dbReference type="OrthoDB" id="9148135at2"/>
<accession>A0A1E7KMK3</accession>
<evidence type="ECO:0000256" key="1">
    <source>
        <dbReference type="SAM" id="MobiDB-lite"/>
    </source>
</evidence>
<dbReference type="RefSeq" id="WP_070195209.1">
    <property type="nucleotide sequence ID" value="NZ_LJGU01000104.1"/>
</dbReference>
<evidence type="ECO:0008006" key="4">
    <source>
        <dbReference type="Google" id="ProtNLM"/>
    </source>
</evidence>
<dbReference type="AlphaFoldDB" id="A0A1E7KMK3"/>